<feature type="transmembrane region" description="Helical" evidence="1">
    <location>
        <begin position="7"/>
        <end position="29"/>
    </location>
</feature>
<gene>
    <name evidence="2" type="ORF">GRI99_10000</name>
</gene>
<evidence type="ECO:0000313" key="3">
    <source>
        <dbReference type="Proteomes" id="UP000466966"/>
    </source>
</evidence>
<dbReference type="OrthoDB" id="7432843at2"/>
<protein>
    <submittedName>
        <fullName evidence="2">Uncharacterized protein</fullName>
    </submittedName>
</protein>
<keyword evidence="3" id="KW-1185">Reference proteome</keyword>
<accession>A0A844Z0Q3</accession>
<comment type="caution">
    <text evidence="2">The sequence shown here is derived from an EMBL/GenBank/DDBJ whole genome shotgun (WGS) entry which is preliminary data.</text>
</comment>
<feature type="transmembrane region" description="Helical" evidence="1">
    <location>
        <begin position="163"/>
        <end position="182"/>
    </location>
</feature>
<dbReference type="AlphaFoldDB" id="A0A844Z0Q3"/>
<evidence type="ECO:0000313" key="2">
    <source>
        <dbReference type="EMBL" id="MXO71967.1"/>
    </source>
</evidence>
<keyword evidence="1" id="KW-0472">Membrane</keyword>
<proteinExistence type="predicted"/>
<sequence length="190" mass="21130">MNSAARPWIALFFKCAAALALIFAFVFFMRMQEEQSVVDRYRAEGTVSRAIITDKQVDTVRYEGRRGRSRTEEWRMLWIRFDPDSTVKYADYPASVSEAQLPGPDALSGDPVADNQGVEIITVPPAVYDAAQVGDSLVVVDTFYSSDGPLFHAEIRDFDPASFYPGIGISLALMVVLGLIGWRIGRRRAA</sequence>
<keyword evidence="1" id="KW-1133">Transmembrane helix</keyword>
<dbReference type="Proteomes" id="UP000466966">
    <property type="component" value="Unassembled WGS sequence"/>
</dbReference>
<dbReference type="RefSeq" id="WP_160771893.1">
    <property type="nucleotide sequence ID" value="NZ_WTYV01000003.1"/>
</dbReference>
<evidence type="ECO:0000256" key="1">
    <source>
        <dbReference type="SAM" id="Phobius"/>
    </source>
</evidence>
<dbReference type="EMBL" id="WTYV01000003">
    <property type="protein sequence ID" value="MXO71967.1"/>
    <property type="molecule type" value="Genomic_DNA"/>
</dbReference>
<organism evidence="2 3">
    <name type="scientific">Alteraurantiacibacter buctensis</name>
    <dbReference type="NCBI Taxonomy" id="1503981"/>
    <lineage>
        <taxon>Bacteria</taxon>
        <taxon>Pseudomonadati</taxon>
        <taxon>Pseudomonadota</taxon>
        <taxon>Alphaproteobacteria</taxon>
        <taxon>Sphingomonadales</taxon>
        <taxon>Erythrobacteraceae</taxon>
        <taxon>Alteraurantiacibacter</taxon>
    </lineage>
</organism>
<keyword evidence="1" id="KW-0812">Transmembrane</keyword>
<reference evidence="2 3" key="1">
    <citation type="submission" date="2019-12" db="EMBL/GenBank/DDBJ databases">
        <title>Genomic-based taxomic classification of the family Erythrobacteraceae.</title>
        <authorList>
            <person name="Xu L."/>
        </authorList>
    </citation>
    <scope>NUCLEOTIDE SEQUENCE [LARGE SCALE GENOMIC DNA]</scope>
    <source>
        <strain evidence="2 3">M0322</strain>
    </source>
</reference>
<name>A0A844Z0Q3_9SPHN</name>